<dbReference type="PANTHER" id="PTHR21661">
    <property type="entry name" value="EPOXIDE HYDROLASE 1-RELATED"/>
    <property type="match status" value="1"/>
</dbReference>
<dbReference type="PRINTS" id="PR00412">
    <property type="entry name" value="EPOXHYDRLASE"/>
</dbReference>
<dbReference type="SUPFAM" id="SSF53474">
    <property type="entry name" value="alpha/beta-Hydrolases"/>
    <property type="match status" value="1"/>
</dbReference>
<feature type="active site" description="Proton donor" evidence="3">
    <location>
        <position position="319"/>
    </location>
</feature>
<evidence type="ECO:0000313" key="6">
    <source>
        <dbReference type="Proteomes" id="UP000700596"/>
    </source>
</evidence>
<evidence type="ECO:0000256" key="2">
    <source>
        <dbReference type="ARBA" id="ARBA00022801"/>
    </source>
</evidence>
<evidence type="ECO:0000313" key="5">
    <source>
        <dbReference type="EMBL" id="KAH7117160.1"/>
    </source>
</evidence>
<evidence type="ECO:0000256" key="3">
    <source>
        <dbReference type="PIRSR" id="PIRSR001112-1"/>
    </source>
</evidence>
<protein>
    <submittedName>
        <fullName evidence="5">Epoxide hydrolase</fullName>
    </submittedName>
</protein>
<dbReference type="PIRSF" id="PIRSF001112">
    <property type="entry name" value="Epoxide_hydrolase"/>
    <property type="match status" value="1"/>
</dbReference>
<dbReference type="AlphaFoldDB" id="A0A9P9DD36"/>
<feature type="active site" description="Proton acceptor" evidence="3">
    <location>
        <position position="372"/>
    </location>
</feature>
<name>A0A9P9DD36_9PLEO</name>
<dbReference type="InterPro" id="IPR010497">
    <property type="entry name" value="Epoxide_hydro_N"/>
</dbReference>
<dbReference type="Proteomes" id="UP000700596">
    <property type="component" value="Unassembled WGS sequence"/>
</dbReference>
<keyword evidence="6" id="KW-1185">Reference proteome</keyword>
<organism evidence="5 6">
    <name type="scientific">Dendryphion nanum</name>
    <dbReference type="NCBI Taxonomy" id="256645"/>
    <lineage>
        <taxon>Eukaryota</taxon>
        <taxon>Fungi</taxon>
        <taxon>Dikarya</taxon>
        <taxon>Ascomycota</taxon>
        <taxon>Pezizomycotina</taxon>
        <taxon>Dothideomycetes</taxon>
        <taxon>Pleosporomycetidae</taxon>
        <taxon>Pleosporales</taxon>
        <taxon>Torulaceae</taxon>
        <taxon>Dendryphion</taxon>
    </lineage>
</organism>
<dbReference type="InterPro" id="IPR016292">
    <property type="entry name" value="Epoxide_hydrolase"/>
</dbReference>
<dbReference type="InterPro" id="IPR029058">
    <property type="entry name" value="AB_hydrolase_fold"/>
</dbReference>
<dbReference type="Gene3D" id="3.40.50.1820">
    <property type="entry name" value="alpha/beta hydrolase"/>
    <property type="match status" value="1"/>
</dbReference>
<proteinExistence type="inferred from homology"/>
<comment type="similarity">
    <text evidence="1">Belongs to the peptidase S33 family.</text>
</comment>
<dbReference type="EMBL" id="JAGMWT010000014">
    <property type="protein sequence ID" value="KAH7117160.1"/>
    <property type="molecule type" value="Genomic_DNA"/>
</dbReference>
<gene>
    <name evidence="5" type="ORF">B0J11DRAFT_442870</name>
</gene>
<sequence length="399" mass="45701">MSQFSKVPPQALKQPEPFSLHVSNEDVDEFQRLLSLSKIGPPTWENNNEGFGVTRAWLSDAKDFWLRHFDWRQHEKRINSFPNFKTIVTDPVHGSLSIHFVALFSNKPDAIPIIFMHGWPGSFLEFLPMLELLTEKYDPRDLPYHIIVPSLPGYTLSSGPPLDRDFSNADGARIMNQLMVDLGFGRSGYIAQGGDVGSDLARRMAKLDPECKAVHLNQLMLDPDAVPNSMEGLTDAEFTNLDRQRRFWQTDYAYGMEHGSRPATIGLALSTSPLALLAWVGEKLLEWADNREPIPLDTVLGMVTLYWFTSTFPRSIYPYRWFAREPDRSYSGFDEKLFGYSAYGKEVSNPPKAWTQKLLPKLVRYDHEKGGHFPALEQPELFLQDWEDFATQARHLFRT</sequence>
<dbReference type="Pfam" id="PF06441">
    <property type="entry name" value="EHN"/>
    <property type="match status" value="1"/>
</dbReference>
<accession>A0A9P9DD36</accession>
<evidence type="ECO:0000259" key="4">
    <source>
        <dbReference type="Pfam" id="PF06441"/>
    </source>
</evidence>
<dbReference type="GO" id="GO:0004301">
    <property type="term" value="F:epoxide hydrolase activity"/>
    <property type="evidence" value="ECO:0007669"/>
    <property type="project" value="TreeGrafter"/>
</dbReference>
<dbReference type="InterPro" id="IPR000639">
    <property type="entry name" value="Epox_hydrolase-like"/>
</dbReference>
<evidence type="ECO:0000256" key="1">
    <source>
        <dbReference type="ARBA" id="ARBA00010088"/>
    </source>
</evidence>
<feature type="active site" description="Nucleophile" evidence="3">
    <location>
        <position position="195"/>
    </location>
</feature>
<dbReference type="GO" id="GO:0097176">
    <property type="term" value="P:epoxide metabolic process"/>
    <property type="evidence" value="ECO:0007669"/>
    <property type="project" value="TreeGrafter"/>
</dbReference>
<reference evidence="5" key="1">
    <citation type="journal article" date="2021" name="Nat. Commun.">
        <title>Genetic determinants of endophytism in the Arabidopsis root mycobiome.</title>
        <authorList>
            <person name="Mesny F."/>
            <person name="Miyauchi S."/>
            <person name="Thiergart T."/>
            <person name="Pickel B."/>
            <person name="Atanasova L."/>
            <person name="Karlsson M."/>
            <person name="Huettel B."/>
            <person name="Barry K.W."/>
            <person name="Haridas S."/>
            <person name="Chen C."/>
            <person name="Bauer D."/>
            <person name="Andreopoulos W."/>
            <person name="Pangilinan J."/>
            <person name="LaButti K."/>
            <person name="Riley R."/>
            <person name="Lipzen A."/>
            <person name="Clum A."/>
            <person name="Drula E."/>
            <person name="Henrissat B."/>
            <person name="Kohler A."/>
            <person name="Grigoriev I.V."/>
            <person name="Martin F.M."/>
            <person name="Hacquard S."/>
        </authorList>
    </citation>
    <scope>NUCLEOTIDE SEQUENCE</scope>
    <source>
        <strain evidence="5">MPI-CAGE-CH-0243</strain>
    </source>
</reference>
<comment type="caution">
    <text evidence="5">The sequence shown here is derived from an EMBL/GenBank/DDBJ whole genome shotgun (WGS) entry which is preliminary data.</text>
</comment>
<dbReference type="OrthoDB" id="7130006at2759"/>
<feature type="domain" description="Epoxide hydrolase N-terminal" evidence="4">
    <location>
        <begin position="16"/>
        <end position="126"/>
    </location>
</feature>
<dbReference type="PANTHER" id="PTHR21661:SF39">
    <property type="entry name" value="HYDROLASE, PUTATIVE (AFU_ORTHOLOGUE AFUA_3G08960)-RELATED"/>
    <property type="match status" value="1"/>
</dbReference>
<keyword evidence="2 5" id="KW-0378">Hydrolase</keyword>